<evidence type="ECO:0000313" key="3">
    <source>
        <dbReference type="Proteomes" id="UP000001194"/>
    </source>
</evidence>
<reference evidence="2 3" key="1">
    <citation type="journal article" date="2008" name="Nature">
        <title>The genome of Laccaria bicolor provides insights into mycorrhizal symbiosis.</title>
        <authorList>
            <person name="Martin F."/>
            <person name="Aerts A."/>
            <person name="Ahren D."/>
            <person name="Brun A."/>
            <person name="Danchin E.G.J."/>
            <person name="Duchaussoy F."/>
            <person name="Gibon J."/>
            <person name="Kohler A."/>
            <person name="Lindquist E."/>
            <person name="Pereda V."/>
            <person name="Salamov A."/>
            <person name="Shapiro H.J."/>
            <person name="Wuyts J."/>
            <person name="Blaudez D."/>
            <person name="Buee M."/>
            <person name="Brokstein P."/>
            <person name="Canbaeck B."/>
            <person name="Cohen D."/>
            <person name="Courty P.E."/>
            <person name="Coutinho P.M."/>
            <person name="Delaruelle C."/>
            <person name="Detter J.C."/>
            <person name="Deveau A."/>
            <person name="DiFazio S."/>
            <person name="Duplessis S."/>
            <person name="Fraissinet-Tachet L."/>
            <person name="Lucic E."/>
            <person name="Frey-Klett P."/>
            <person name="Fourrey C."/>
            <person name="Feussner I."/>
            <person name="Gay G."/>
            <person name="Grimwood J."/>
            <person name="Hoegger P.J."/>
            <person name="Jain P."/>
            <person name="Kilaru S."/>
            <person name="Labbe J."/>
            <person name="Lin Y.C."/>
            <person name="Legue V."/>
            <person name="Le Tacon F."/>
            <person name="Marmeisse R."/>
            <person name="Melayah D."/>
            <person name="Montanini B."/>
            <person name="Muratet M."/>
            <person name="Nehls U."/>
            <person name="Niculita-Hirzel H."/>
            <person name="Oudot-Le Secq M.P."/>
            <person name="Peter M."/>
            <person name="Quesneville H."/>
            <person name="Rajashekar B."/>
            <person name="Reich M."/>
            <person name="Rouhier N."/>
            <person name="Schmutz J."/>
            <person name="Yin T."/>
            <person name="Chalot M."/>
            <person name="Henrissat B."/>
            <person name="Kuees U."/>
            <person name="Lucas S."/>
            <person name="Van de Peer Y."/>
            <person name="Podila G.K."/>
            <person name="Polle A."/>
            <person name="Pukkila P.J."/>
            <person name="Richardson P.M."/>
            <person name="Rouze P."/>
            <person name="Sanders I.R."/>
            <person name="Stajich J.E."/>
            <person name="Tunlid A."/>
            <person name="Tuskan G."/>
            <person name="Grigoriev I.V."/>
        </authorList>
    </citation>
    <scope>NUCLEOTIDE SEQUENCE [LARGE SCALE GENOMIC DNA]</scope>
    <source>
        <strain evidence="3">S238N-H82 / ATCC MYA-4686</strain>
    </source>
</reference>
<feature type="region of interest" description="Disordered" evidence="1">
    <location>
        <begin position="33"/>
        <end position="80"/>
    </location>
</feature>
<accession>B0CT27</accession>
<dbReference type="KEGG" id="lbc:LACBIDRAFT_304970"/>
<organism evidence="3">
    <name type="scientific">Laccaria bicolor (strain S238N-H82 / ATCC MYA-4686)</name>
    <name type="common">Bicoloured deceiver</name>
    <name type="synonym">Laccaria laccata var. bicolor</name>
    <dbReference type="NCBI Taxonomy" id="486041"/>
    <lineage>
        <taxon>Eukaryota</taxon>
        <taxon>Fungi</taxon>
        <taxon>Dikarya</taxon>
        <taxon>Basidiomycota</taxon>
        <taxon>Agaricomycotina</taxon>
        <taxon>Agaricomycetes</taxon>
        <taxon>Agaricomycetidae</taxon>
        <taxon>Agaricales</taxon>
        <taxon>Agaricineae</taxon>
        <taxon>Hydnangiaceae</taxon>
        <taxon>Laccaria</taxon>
    </lineage>
</organism>
<name>B0CT27_LACBS</name>
<dbReference type="GeneID" id="6070301"/>
<evidence type="ECO:0000256" key="1">
    <source>
        <dbReference type="SAM" id="MobiDB-lite"/>
    </source>
</evidence>
<dbReference type="OrthoDB" id="3045818at2759"/>
<keyword evidence="3" id="KW-1185">Reference proteome</keyword>
<evidence type="ECO:0000313" key="2">
    <source>
        <dbReference type="EMBL" id="EDR13867.1"/>
    </source>
</evidence>
<dbReference type="Proteomes" id="UP000001194">
    <property type="component" value="Unassembled WGS sequence"/>
</dbReference>
<dbReference type="EMBL" id="DS547092">
    <property type="protein sequence ID" value="EDR13867.1"/>
    <property type="molecule type" value="Genomic_DNA"/>
</dbReference>
<gene>
    <name evidence="2" type="ORF">LACBIDRAFT_304970</name>
</gene>
<dbReference type="STRING" id="486041.B0CT27"/>
<protein>
    <submittedName>
        <fullName evidence="2">Predicted protein</fullName>
    </submittedName>
</protein>
<dbReference type="AlphaFoldDB" id="B0CT27"/>
<dbReference type="RefSeq" id="XP_001874426.1">
    <property type="nucleotide sequence ID" value="XM_001874391.1"/>
</dbReference>
<dbReference type="InParanoid" id="B0CT27"/>
<dbReference type="HOGENOM" id="CLU_704119_0_0_1"/>
<proteinExistence type="predicted"/>
<sequence>MVEESWPLFTKAMPPISLQTRVNSATWRGMARLARPRPTFKVPSRSTQRQPGPWLHTSAITQRPEPKNPKRKPTPSPTEAQLEDDEMDFVIDPDEVHAVIQTAKSTWPTHPNLPSGWSSDWSKWSHLLTFFYPAPYYFLRLPQIEMFVNIRHAIRGDVLPLAYNNSLEGFVFTTIRRTPPRELGNRFYYIDWKRQELFRIEEGEGGGTSEKRMVQLLRDSRGIEGMNLVKLRPDPEGDRVVQRILDHDDTVIPLLGEKYLEYTPAPTEALLDHYIGEAEALTQGEEVQEEGAAVEEHPGEPETTKALEDILESMRGKVPEDQEEEITRRLYELQAQAPEELGELLEMAQKMDGMTEDQAERVGEEIQEAMGDLMDEVSQSSKTLAKLLKETKKQSKANA</sequence>